<reference evidence="1" key="2">
    <citation type="journal article" date="2015" name="Data Brief">
        <title>Shoot transcriptome of the giant reed, Arundo donax.</title>
        <authorList>
            <person name="Barrero R.A."/>
            <person name="Guerrero F.D."/>
            <person name="Moolhuijzen P."/>
            <person name="Goolsby J.A."/>
            <person name="Tidwell J."/>
            <person name="Bellgard S.E."/>
            <person name="Bellgard M.I."/>
        </authorList>
    </citation>
    <scope>NUCLEOTIDE SEQUENCE</scope>
    <source>
        <tissue evidence="1">Shoot tissue taken approximately 20 cm above the soil surface</tissue>
    </source>
</reference>
<protein>
    <submittedName>
        <fullName evidence="1">Uncharacterized protein</fullName>
    </submittedName>
</protein>
<sequence>MEQTFMRIEAKAAMSHGMERGLWKDCGAPPRVQWAANYLFAGHTVFGHDVGDEATVAAVRHGSGPPPSAQIEVATADDSGELRGLW</sequence>
<reference evidence="1" key="1">
    <citation type="submission" date="2014-09" db="EMBL/GenBank/DDBJ databases">
        <authorList>
            <person name="Magalhaes I.L.F."/>
            <person name="Oliveira U."/>
            <person name="Santos F.R."/>
            <person name="Vidigal T.H.D.A."/>
            <person name="Brescovit A.D."/>
            <person name="Santos A.J."/>
        </authorList>
    </citation>
    <scope>NUCLEOTIDE SEQUENCE</scope>
    <source>
        <tissue evidence="1">Shoot tissue taken approximately 20 cm above the soil surface</tissue>
    </source>
</reference>
<organism evidence="1">
    <name type="scientific">Arundo donax</name>
    <name type="common">Giant reed</name>
    <name type="synonym">Donax arundinaceus</name>
    <dbReference type="NCBI Taxonomy" id="35708"/>
    <lineage>
        <taxon>Eukaryota</taxon>
        <taxon>Viridiplantae</taxon>
        <taxon>Streptophyta</taxon>
        <taxon>Embryophyta</taxon>
        <taxon>Tracheophyta</taxon>
        <taxon>Spermatophyta</taxon>
        <taxon>Magnoliopsida</taxon>
        <taxon>Liliopsida</taxon>
        <taxon>Poales</taxon>
        <taxon>Poaceae</taxon>
        <taxon>PACMAD clade</taxon>
        <taxon>Arundinoideae</taxon>
        <taxon>Arundineae</taxon>
        <taxon>Arundo</taxon>
    </lineage>
</organism>
<accession>A0A0A9AVP9</accession>
<dbReference type="EMBL" id="GBRH01242709">
    <property type="protein sequence ID" value="JAD55186.1"/>
    <property type="molecule type" value="Transcribed_RNA"/>
</dbReference>
<name>A0A0A9AVP9_ARUDO</name>
<evidence type="ECO:0000313" key="1">
    <source>
        <dbReference type="EMBL" id="JAD55186.1"/>
    </source>
</evidence>
<dbReference type="AlphaFoldDB" id="A0A0A9AVP9"/>
<proteinExistence type="predicted"/>